<dbReference type="RefSeq" id="WP_379088653.1">
    <property type="nucleotide sequence ID" value="NZ_JBHTJO010000001.1"/>
</dbReference>
<accession>A0ABW3J9N2</accession>
<dbReference type="Proteomes" id="UP001597102">
    <property type="component" value="Unassembled WGS sequence"/>
</dbReference>
<evidence type="ECO:0000256" key="1">
    <source>
        <dbReference type="SAM" id="MobiDB-lite"/>
    </source>
</evidence>
<evidence type="ECO:0000313" key="4">
    <source>
        <dbReference type="Proteomes" id="UP001597102"/>
    </source>
</evidence>
<feature type="domain" description="Autotransporter" evidence="2">
    <location>
        <begin position="156"/>
        <end position="385"/>
    </location>
</feature>
<organism evidence="3 4">
    <name type="scientific">Methyloligella solikamskensis</name>
    <dbReference type="NCBI Taxonomy" id="1177756"/>
    <lineage>
        <taxon>Bacteria</taxon>
        <taxon>Pseudomonadati</taxon>
        <taxon>Pseudomonadota</taxon>
        <taxon>Alphaproteobacteria</taxon>
        <taxon>Hyphomicrobiales</taxon>
        <taxon>Hyphomicrobiaceae</taxon>
        <taxon>Methyloligella</taxon>
    </lineage>
</organism>
<sequence>MIETKKAHAKSAPDRAKKSILNGVRAAILASLPGATVLASPAYAQMACTTTNTSGCVAVPGMSQDMVKNRFGRTLATNPNQDRVTKRLNTNHWQADGNVETPFNMQEAGSGTRVETSLHEWRAALTDAERKRLQEAKENGGEDVKLPEPVRHQAPPVDVWVRSQSQSLDTSGDTRRNGDAVTTYVGADYKLNSDTLVGGMVQSDEADQHVVGTSEEVDGKAYMAGPYAAYRVTDKVIVDAKSLWGQSNDVARTGEDAASYATNRSLTQARVSGNWGIKKMQLTPSGAVTHITEDADIPVAGVGSEHIEETRVSIRPEIKRPFQAGENKKIEPFAYFESSLNVDDSDFTNAAPINKVGGGVALTKTDDYSIRATMDYTETMNSELDPSASGRVSVNVPIGNKP</sequence>
<dbReference type="InterPro" id="IPR005546">
    <property type="entry name" value="Autotransporte_beta"/>
</dbReference>
<proteinExistence type="predicted"/>
<keyword evidence="4" id="KW-1185">Reference proteome</keyword>
<reference evidence="4" key="1">
    <citation type="journal article" date="2019" name="Int. J. Syst. Evol. Microbiol.">
        <title>The Global Catalogue of Microorganisms (GCM) 10K type strain sequencing project: providing services to taxonomists for standard genome sequencing and annotation.</title>
        <authorList>
            <consortium name="The Broad Institute Genomics Platform"/>
            <consortium name="The Broad Institute Genome Sequencing Center for Infectious Disease"/>
            <person name="Wu L."/>
            <person name="Ma J."/>
        </authorList>
    </citation>
    <scope>NUCLEOTIDE SEQUENCE [LARGE SCALE GENOMIC DNA]</scope>
    <source>
        <strain evidence="4">CCUG 61697</strain>
    </source>
</reference>
<comment type="caution">
    <text evidence="3">The sequence shown here is derived from an EMBL/GenBank/DDBJ whole genome shotgun (WGS) entry which is preliminary data.</text>
</comment>
<dbReference type="SMART" id="SM00869">
    <property type="entry name" value="Autotransporter"/>
    <property type="match status" value="1"/>
</dbReference>
<dbReference type="EMBL" id="JBHTJO010000001">
    <property type="protein sequence ID" value="MFD0987172.1"/>
    <property type="molecule type" value="Genomic_DNA"/>
</dbReference>
<dbReference type="Pfam" id="PF03797">
    <property type="entry name" value="Autotransporter"/>
    <property type="match status" value="1"/>
</dbReference>
<protein>
    <submittedName>
        <fullName evidence="3">Autotransporter outer membrane beta-barrel domain-containing protein</fullName>
    </submittedName>
</protein>
<evidence type="ECO:0000313" key="3">
    <source>
        <dbReference type="EMBL" id="MFD0987172.1"/>
    </source>
</evidence>
<gene>
    <name evidence="3" type="ORF">ACFQ2F_08685</name>
</gene>
<name>A0ABW3J9N2_9HYPH</name>
<dbReference type="SUPFAM" id="SSF103515">
    <property type="entry name" value="Autotransporter"/>
    <property type="match status" value="1"/>
</dbReference>
<evidence type="ECO:0000259" key="2">
    <source>
        <dbReference type="SMART" id="SM00869"/>
    </source>
</evidence>
<feature type="region of interest" description="Disordered" evidence="1">
    <location>
        <begin position="382"/>
        <end position="402"/>
    </location>
</feature>
<dbReference type="InterPro" id="IPR036709">
    <property type="entry name" value="Autotransporte_beta_dom_sf"/>
</dbReference>
<dbReference type="Gene3D" id="2.40.128.130">
    <property type="entry name" value="Autotransporter beta-domain"/>
    <property type="match status" value="1"/>
</dbReference>